<evidence type="ECO:0000313" key="2">
    <source>
        <dbReference type="EMBL" id="KAF2650599.1"/>
    </source>
</evidence>
<dbReference type="AlphaFoldDB" id="A0A6A6SSE5"/>
<feature type="region of interest" description="Disordered" evidence="1">
    <location>
        <begin position="372"/>
        <end position="408"/>
    </location>
</feature>
<evidence type="ECO:0000256" key="1">
    <source>
        <dbReference type="SAM" id="MobiDB-lite"/>
    </source>
</evidence>
<dbReference type="EMBL" id="MU004449">
    <property type="protein sequence ID" value="KAF2650599.1"/>
    <property type="molecule type" value="Genomic_DNA"/>
</dbReference>
<feature type="region of interest" description="Disordered" evidence="1">
    <location>
        <begin position="305"/>
        <end position="338"/>
    </location>
</feature>
<evidence type="ECO:0000313" key="3">
    <source>
        <dbReference type="Proteomes" id="UP000799324"/>
    </source>
</evidence>
<organism evidence="2 3">
    <name type="scientific">Lophiostoma macrostomum CBS 122681</name>
    <dbReference type="NCBI Taxonomy" id="1314788"/>
    <lineage>
        <taxon>Eukaryota</taxon>
        <taxon>Fungi</taxon>
        <taxon>Dikarya</taxon>
        <taxon>Ascomycota</taxon>
        <taxon>Pezizomycotina</taxon>
        <taxon>Dothideomycetes</taxon>
        <taxon>Pleosporomycetidae</taxon>
        <taxon>Pleosporales</taxon>
        <taxon>Lophiostomataceae</taxon>
        <taxon>Lophiostoma</taxon>
    </lineage>
</organism>
<dbReference type="Proteomes" id="UP000799324">
    <property type="component" value="Unassembled WGS sequence"/>
</dbReference>
<reference evidence="2" key="1">
    <citation type="journal article" date="2020" name="Stud. Mycol.">
        <title>101 Dothideomycetes genomes: a test case for predicting lifestyles and emergence of pathogens.</title>
        <authorList>
            <person name="Haridas S."/>
            <person name="Albert R."/>
            <person name="Binder M."/>
            <person name="Bloem J."/>
            <person name="Labutti K."/>
            <person name="Salamov A."/>
            <person name="Andreopoulos B."/>
            <person name="Baker S."/>
            <person name="Barry K."/>
            <person name="Bills G."/>
            <person name="Bluhm B."/>
            <person name="Cannon C."/>
            <person name="Castanera R."/>
            <person name="Culley D."/>
            <person name="Daum C."/>
            <person name="Ezra D."/>
            <person name="Gonzalez J."/>
            <person name="Henrissat B."/>
            <person name="Kuo A."/>
            <person name="Liang C."/>
            <person name="Lipzen A."/>
            <person name="Lutzoni F."/>
            <person name="Magnuson J."/>
            <person name="Mondo S."/>
            <person name="Nolan M."/>
            <person name="Ohm R."/>
            <person name="Pangilinan J."/>
            <person name="Park H.-J."/>
            <person name="Ramirez L."/>
            <person name="Alfaro M."/>
            <person name="Sun H."/>
            <person name="Tritt A."/>
            <person name="Yoshinaga Y."/>
            <person name="Zwiers L.-H."/>
            <person name="Turgeon B."/>
            <person name="Goodwin S."/>
            <person name="Spatafora J."/>
            <person name="Crous P."/>
            <person name="Grigoriev I."/>
        </authorList>
    </citation>
    <scope>NUCLEOTIDE SEQUENCE</scope>
    <source>
        <strain evidence="2">CBS 122681</strain>
    </source>
</reference>
<protein>
    <submittedName>
        <fullName evidence="2">Uncharacterized protein</fullName>
    </submittedName>
</protein>
<feature type="compositionally biased region" description="Acidic residues" evidence="1">
    <location>
        <begin position="316"/>
        <end position="325"/>
    </location>
</feature>
<keyword evidence="3" id="KW-1185">Reference proteome</keyword>
<accession>A0A6A6SSE5</accession>
<name>A0A6A6SSE5_9PLEO</name>
<dbReference type="OrthoDB" id="3944737at2759"/>
<gene>
    <name evidence="2" type="ORF">K491DRAFT_782472</name>
</gene>
<sequence>MLPKSPSSDNVSDTEYNLLHYLSLEKPKLLATPQSESRTNSRNQKWKKPSRISKWEDFNCSSLEKCCAGVFGELLKCNIEPMKFPHLGKDVITFANEEALEKAYVCQWTYPIVNHALSHAQSQAKELGICPPFVELVPGGNARRTFRNKPDWAGIRTTAPDDIIRTLNILPGDTKLSYKWKSTQIVPKRIDKWDMTQTWFWPLRQIFTYCMNSNTRYGYIISDEEVVAFRVRVPHDRLKNKPGRKVVRSKDGGTMEYAPIYSATQEAGKENNLTMNMAIWWLHLLAANNSDLQANYGPLIDETLDGLGQAPGAPPDDGEQIDENLDGTGRASPTTTVAANDSVTDSFATQPSAYYHSFGPLTGLTGSFASIRSTRSTASKRKRDSAEPTTEPSKRKKGKAQSSNTAKG</sequence>
<proteinExistence type="predicted"/>